<protein>
    <submittedName>
        <fullName evidence="1">DUF192 domain-containing protein</fullName>
    </submittedName>
</protein>
<sequence length="154" mass="17485">MLKRSVLTLFQSIVLSLFLIFSVQAQQAFEKDDLVIFSADGSAHRFEIELAVSPGQRARGLMYRREMTSDAGMLFIYEEPQNVMMWMKNTYISLDMLFLDGTGRIVHIEEKTTPLSTRTLSSEGQVSAVLELNAGTVSRLQIKKGDIVHHRFLK</sequence>
<dbReference type="InterPro" id="IPR003795">
    <property type="entry name" value="DUF192"/>
</dbReference>
<keyword evidence="2" id="KW-1185">Reference proteome</keyword>
<dbReference type="PANTHER" id="PTHR37953">
    <property type="entry name" value="UPF0127 PROTEIN MJ1496"/>
    <property type="match status" value="1"/>
</dbReference>
<evidence type="ECO:0000313" key="2">
    <source>
        <dbReference type="Proteomes" id="UP001069802"/>
    </source>
</evidence>
<gene>
    <name evidence="1" type="ORF">O4H49_18110</name>
</gene>
<dbReference type="Pfam" id="PF02643">
    <property type="entry name" value="DUF192"/>
    <property type="match status" value="1"/>
</dbReference>
<comment type="caution">
    <text evidence="1">The sequence shown here is derived from an EMBL/GenBank/DDBJ whole genome shotgun (WGS) entry which is preliminary data.</text>
</comment>
<accession>A0ABT4LNM2</accession>
<name>A0ABT4LNM2_9PROT</name>
<dbReference type="Proteomes" id="UP001069802">
    <property type="component" value="Unassembled WGS sequence"/>
</dbReference>
<dbReference type="Gene3D" id="2.60.120.1140">
    <property type="entry name" value="Protein of unknown function DUF192"/>
    <property type="match status" value="1"/>
</dbReference>
<evidence type="ECO:0000313" key="1">
    <source>
        <dbReference type="EMBL" id="MCZ4282703.1"/>
    </source>
</evidence>
<dbReference type="EMBL" id="JAPWGY010000009">
    <property type="protein sequence ID" value="MCZ4282703.1"/>
    <property type="molecule type" value="Genomic_DNA"/>
</dbReference>
<dbReference type="InterPro" id="IPR038695">
    <property type="entry name" value="Saro_0823-like_sf"/>
</dbReference>
<organism evidence="1 2">
    <name type="scientific">Kiloniella laminariae</name>
    <dbReference type="NCBI Taxonomy" id="454162"/>
    <lineage>
        <taxon>Bacteria</taxon>
        <taxon>Pseudomonadati</taxon>
        <taxon>Pseudomonadota</taxon>
        <taxon>Alphaproteobacteria</taxon>
        <taxon>Rhodospirillales</taxon>
        <taxon>Kiloniellaceae</taxon>
        <taxon>Kiloniella</taxon>
    </lineage>
</organism>
<reference evidence="1" key="1">
    <citation type="submission" date="2022-12" db="EMBL/GenBank/DDBJ databases">
        <title>Bacterial isolates from different developmental stages of Nematostella vectensis.</title>
        <authorList>
            <person name="Fraune S."/>
        </authorList>
    </citation>
    <scope>NUCLEOTIDE SEQUENCE</scope>
    <source>
        <strain evidence="1">G21630-S1</strain>
    </source>
</reference>
<proteinExistence type="predicted"/>
<dbReference type="PANTHER" id="PTHR37953:SF1">
    <property type="entry name" value="UPF0127 PROTEIN MJ1496"/>
    <property type="match status" value="1"/>
</dbReference>
<dbReference type="RefSeq" id="WP_269424846.1">
    <property type="nucleotide sequence ID" value="NZ_JAPWGY010000009.1"/>
</dbReference>